<dbReference type="InterPro" id="IPR001296">
    <property type="entry name" value="Glyco_trans_1"/>
</dbReference>
<evidence type="ECO:0000256" key="1">
    <source>
        <dbReference type="ARBA" id="ARBA00004389"/>
    </source>
</evidence>
<keyword evidence="7 12" id="KW-0812">Transmembrane</keyword>
<proteinExistence type="inferred from homology"/>
<organism evidence="15 16">
    <name type="scientific">Coemansia interrupta</name>
    <dbReference type="NCBI Taxonomy" id="1126814"/>
    <lineage>
        <taxon>Eukaryota</taxon>
        <taxon>Fungi</taxon>
        <taxon>Fungi incertae sedis</taxon>
        <taxon>Zoopagomycota</taxon>
        <taxon>Kickxellomycotina</taxon>
        <taxon>Kickxellomycetes</taxon>
        <taxon>Kickxellales</taxon>
        <taxon>Kickxellaceae</taxon>
        <taxon>Coemansia</taxon>
    </lineage>
</organism>
<evidence type="ECO:0000256" key="10">
    <source>
        <dbReference type="ARBA" id="ARBA00023136"/>
    </source>
</evidence>
<evidence type="ECO:0000256" key="7">
    <source>
        <dbReference type="ARBA" id="ARBA00022692"/>
    </source>
</evidence>
<protein>
    <recommendedName>
        <fullName evidence="4 12">GDP-Man:Man(3)GlcNAc(2)-PP-Dol alpha-1,2-mannosyltransferase</fullName>
        <ecNumber evidence="3 12">2.4.1.131</ecNumber>
    </recommendedName>
</protein>
<evidence type="ECO:0000256" key="5">
    <source>
        <dbReference type="ARBA" id="ARBA00022676"/>
    </source>
</evidence>
<evidence type="ECO:0000259" key="14">
    <source>
        <dbReference type="Pfam" id="PF15924"/>
    </source>
</evidence>
<comment type="catalytic activity">
    <reaction evidence="11 12">
        <text>an alpha-D-Man-(1-&gt;3)-[alpha-D-Man-(1-&gt;6)]-beta-D-Man-(1-&gt;4)-beta-D-GlcNAc-(1-&gt;4)-alpha-D-GlcNAc-diphospho-di-trans,poly-cis-dolichol + 2 GDP-alpha-D-mannose = an alpha-D-Man-(1-&gt;2)-alpha-D-Man-(1-&gt;2)-alpha-D-Man-(1-&gt;3)-[alpha-D-Man-(1-&gt;6)]-beta-D-Man-(1-&gt;4)-beta-D-GlcNAc-(1-&gt;4)-alpha-D-GlcNAc-diphospho-di-trans,poly-cis-dolichol + 2 GDP + 2 H(+)</text>
        <dbReference type="Rhea" id="RHEA:29523"/>
        <dbReference type="Rhea" id="RHEA-COMP:19515"/>
        <dbReference type="Rhea" id="RHEA-COMP:19516"/>
        <dbReference type="ChEBI" id="CHEBI:15378"/>
        <dbReference type="ChEBI" id="CHEBI:57527"/>
        <dbReference type="ChEBI" id="CHEBI:58189"/>
        <dbReference type="ChEBI" id="CHEBI:132511"/>
        <dbReference type="ChEBI" id="CHEBI:132515"/>
        <dbReference type="EC" id="2.4.1.131"/>
    </reaction>
    <physiologicalReaction direction="left-to-right" evidence="11 12">
        <dbReference type="Rhea" id="RHEA:29524"/>
    </physiologicalReaction>
</comment>
<dbReference type="Pfam" id="PF15924">
    <property type="entry name" value="ALG11_N"/>
    <property type="match status" value="1"/>
</dbReference>
<dbReference type="EC" id="2.4.1.131" evidence="3 12"/>
<feature type="domain" description="Glycosyl transferase family 1" evidence="13">
    <location>
        <begin position="291"/>
        <end position="441"/>
    </location>
</feature>
<keyword evidence="9 12" id="KW-1133">Transmembrane helix</keyword>
<comment type="function">
    <text evidence="12">GDP-Man:Man(3)GlcNAc(2)-PP-Dol alpha-1,2-mannosyltransferase that operates in the biosynthetic pathway of dolichol-linked oligosaccharides, the glycan precursors employed in protein asparagine (N)-glycosylation. The assembly of dolichol-linked oligosaccharides begins on the cytosolic side of the endoplasmic reticulum membrane and finishes in its lumen. The sequential addition of sugars to dolichol pyrophosphate produces dolichol-linked oligosaccharides containing fourteen sugars, including two GlcNAcs, nine mannoses and three glucoses. Once assembled, the oligosaccharide is transferred from the lipid to nascent proteins by oligosaccharyltransferases. Catalyzes, on the cytoplasmic face of the endoplasmic reticulum, the addition of the fourth and fifth mannose residues to the dolichol-linked oligosaccharide chain, to produce Man(5)GlcNAc(2)-PP-dolichol core oligosaccharide.</text>
</comment>
<dbReference type="Proteomes" id="UP001140172">
    <property type="component" value="Unassembled WGS sequence"/>
</dbReference>
<dbReference type="GO" id="GO:0006487">
    <property type="term" value="P:protein N-linked glycosylation"/>
    <property type="evidence" value="ECO:0007669"/>
    <property type="project" value="TreeGrafter"/>
</dbReference>
<feature type="domain" description="ALG11 mannosyltransferase N-terminal" evidence="14">
    <location>
        <begin position="61"/>
        <end position="266"/>
    </location>
</feature>
<evidence type="ECO:0000256" key="8">
    <source>
        <dbReference type="ARBA" id="ARBA00022824"/>
    </source>
</evidence>
<sequence length="538" mass="59583">MPTLETFIHQCFVVGTLLMAAMAVYLGIQVLTLGTQAHQDASKARAQAATAPDTRTHAAYYVGFFHPFPAAGGGGERVLWTMIKALQDKYPYMVSVVYSGDGLDRTALLDQVQAKFGLTIDPRTVHVVELRRRWWVEHKFPRLTLLLQSLGSVWLAAEALNAFHPDVFVDTVGYAFSYPLVRMVCGGRVPVVSYTHYPTISSDMQTLVASRESGVNNSDAVASSPLLTWLKRVYYWAFAQAYAWSGSFGSTIMTNSSWTHGHIVGLFGKPRMTRVVYPPCDTESLREMPLTGRTPLVVSLAQFRPEKNHALQVDAFARMLAQHPELAAPPSWRQPAPSALLSDEPLEYPVLVIIGGARNLEDEARAEMLRQQAERLQVGRQVLVVVNESWPRVLQWLRRASVGLHTMRDEHFGIGVVEMMAAGMLMVAHDSAGPKLDIVTPALRCTPEGTCPEMPDPAKHTGEYPVGMLATTVDEFAEMLGLALAAEGEAPDAMRRAAREAATTRFSEDVFCAAFCRRFDPVVRWLDNQRSDADESYE</sequence>
<dbReference type="Pfam" id="PF00534">
    <property type="entry name" value="Glycos_transf_1"/>
    <property type="match status" value="1"/>
</dbReference>
<comment type="similarity">
    <text evidence="12">Belongs to the glycosyltransferase group 1 family. Glycosyltransferase 4 subfamily.</text>
</comment>
<evidence type="ECO:0000256" key="9">
    <source>
        <dbReference type="ARBA" id="ARBA00022989"/>
    </source>
</evidence>
<evidence type="ECO:0000259" key="13">
    <source>
        <dbReference type="Pfam" id="PF00534"/>
    </source>
</evidence>
<evidence type="ECO:0000313" key="15">
    <source>
        <dbReference type="EMBL" id="KAJ2785817.1"/>
    </source>
</evidence>
<dbReference type="SUPFAM" id="SSF53756">
    <property type="entry name" value="UDP-Glycosyltransferase/glycogen phosphorylase"/>
    <property type="match status" value="1"/>
</dbReference>
<evidence type="ECO:0000256" key="12">
    <source>
        <dbReference type="RuleBase" id="RU367051"/>
    </source>
</evidence>
<gene>
    <name evidence="15" type="primary">ALG11</name>
    <name evidence="15" type="ORF">GGI15_001796</name>
</gene>
<accession>A0A9W8HIK3</accession>
<keyword evidence="16" id="KW-1185">Reference proteome</keyword>
<evidence type="ECO:0000256" key="4">
    <source>
        <dbReference type="ARBA" id="ARBA00022018"/>
    </source>
</evidence>
<evidence type="ECO:0000256" key="6">
    <source>
        <dbReference type="ARBA" id="ARBA00022679"/>
    </source>
</evidence>
<dbReference type="EMBL" id="JANBUM010000079">
    <property type="protein sequence ID" value="KAJ2785817.1"/>
    <property type="molecule type" value="Genomic_DNA"/>
</dbReference>
<dbReference type="PANTHER" id="PTHR45919">
    <property type="entry name" value="GDP-MAN:MAN(3)GLCNAC(2)-PP-DOL ALPHA-1,2-MANNOSYLTRANSFERASE"/>
    <property type="match status" value="1"/>
</dbReference>
<comment type="subcellular location">
    <subcellularLocation>
        <location evidence="1">Endoplasmic reticulum membrane</location>
        <topology evidence="1">Single-pass membrane protein</topology>
    </subcellularLocation>
</comment>
<evidence type="ECO:0000313" key="16">
    <source>
        <dbReference type="Proteomes" id="UP001140172"/>
    </source>
</evidence>
<dbReference type="Gene3D" id="3.40.50.2000">
    <property type="entry name" value="Glycogen Phosphorylase B"/>
    <property type="match status" value="2"/>
</dbReference>
<dbReference type="GO" id="GO:0005789">
    <property type="term" value="C:endoplasmic reticulum membrane"/>
    <property type="evidence" value="ECO:0007669"/>
    <property type="project" value="UniProtKB-SubCell"/>
</dbReference>
<dbReference type="InterPro" id="IPR031814">
    <property type="entry name" value="ALG11_N"/>
</dbReference>
<dbReference type="CDD" id="cd03806">
    <property type="entry name" value="GT4_ALG11-like"/>
    <property type="match status" value="1"/>
</dbReference>
<dbReference type="PANTHER" id="PTHR45919:SF1">
    <property type="entry name" value="GDP-MAN:MAN(3)GLCNAC(2)-PP-DOL ALPHA-1,2-MANNOSYLTRANSFERASE"/>
    <property type="match status" value="1"/>
</dbReference>
<dbReference type="InterPro" id="IPR038013">
    <property type="entry name" value="ALG11"/>
</dbReference>
<dbReference type="GO" id="GO:0004377">
    <property type="term" value="F:GDP-Man:Man(3)GlcNAc(2)-PP-Dol alpha-1,2-mannosyltransferase activity"/>
    <property type="evidence" value="ECO:0007669"/>
    <property type="project" value="UniProtKB-UniRule"/>
</dbReference>
<reference evidence="15" key="1">
    <citation type="submission" date="2022-07" db="EMBL/GenBank/DDBJ databases">
        <title>Phylogenomic reconstructions and comparative analyses of Kickxellomycotina fungi.</title>
        <authorList>
            <person name="Reynolds N.K."/>
            <person name="Stajich J.E."/>
            <person name="Barry K."/>
            <person name="Grigoriev I.V."/>
            <person name="Crous P."/>
            <person name="Smith M.E."/>
        </authorList>
    </citation>
    <scope>NUCLEOTIDE SEQUENCE</scope>
    <source>
        <strain evidence="15">BCRC 34489</strain>
    </source>
</reference>
<dbReference type="AlphaFoldDB" id="A0A9W8HIK3"/>
<evidence type="ECO:0000256" key="11">
    <source>
        <dbReference type="ARBA" id="ARBA00045065"/>
    </source>
</evidence>
<keyword evidence="5 12" id="KW-0328">Glycosyltransferase</keyword>
<dbReference type="OrthoDB" id="2276068at2759"/>
<evidence type="ECO:0000256" key="3">
    <source>
        <dbReference type="ARBA" id="ARBA00012645"/>
    </source>
</evidence>
<comment type="caution">
    <text evidence="15">The sequence shown here is derived from an EMBL/GenBank/DDBJ whole genome shotgun (WGS) entry which is preliminary data.</text>
</comment>
<keyword evidence="10 12" id="KW-0472">Membrane</keyword>
<keyword evidence="6 12" id="KW-0808">Transferase</keyword>
<keyword evidence="8 12" id="KW-0256">Endoplasmic reticulum</keyword>
<name>A0A9W8HIK3_9FUNG</name>
<feature type="transmembrane region" description="Helical" evidence="12">
    <location>
        <begin position="7"/>
        <end position="28"/>
    </location>
</feature>
<comment type="pathway">
    <text evidence="2 12">Protein modification; protein glycosylation.</text>
</comment>
<evidence type="ECO:0000256" key="2">
    <source>
        <dbReference type="ARBA" id="ARBA00004922"/>
    </source>
</evidence>